<sequence>MTTTHAKYFRAGRLGTGSYGSVVLVYTDEGDEYAAKLFDEEKEEEEDDEFDGEEEDKADPPLGVGVLREISMLKLINGSHPALMRVVDVAEIEEEGRTTLAMIMERMYGDLSAAIEKGTLGNKDKLRVAAHLLHALAFMHSYGLMHRDIKPDNVLLNAEGNPVLADFSLAKQHGVEHGTEVGAERAAVAPSKRRRNREGSKAEGERALVHTAGMGTATYMAPEVVNGDEYDLKADVWSLGVVFLELFMGKLSEAQKNKHAFAQIEELKAKMGSKPLPSLIKAMLATEPQDRISAAEALHVLPGVGGISLPVTSVPLELPPLLRPAVGPSAVGGKRKAGGRKGAGASAALTPSRAAEIIGAEQPASLAAAEYFMQRSQTAQDMGDVGAAACALLAYKLHELETTDVADAQQELEEAGFEKTLGEFEEEYAQVERQIVEELDWCLALPADRAATPDLVPKPELAAAAKRSAAAAAAPPPPTPKIVSATPRPLPLAERN</sequence>
<keyword evidence="4" id="KW-0808">Transferase</keyword>
<feature type="binding site" evidence="3">
    <location>
        <position position="36"/>
    </location>
    <ligand>
        <name>ATP</name>
        <dbReference type="ChEBI" id="CHEBI:30616"/>
    </ligand>
</feature>
<evidence type="ECO:0000256" key="2">
    <source>
        <dbReference type="ARBA" id="ARBA00022840"/>
    </source>
</evidence>
<dbReference type="GO" id="GO:0005634">
    <property type="term" value="C:nucleus"/>
    <property type="evidence" value="ECO:0007669"/>
    <property type="project" value="TreeGrafter"/>
</dbReference>
<dbReference type="PANTHER" id="PTHR44167:SF18">
    <property type="entry name" value="PROTEIN KINASE DOMAIN-CONTAINING PROTEIN"/>
    <property type="match status" value="1"/>
</dbReference>
<dbReference type="PROSITE" id="PS00107">
    <property type="entry name" value="PROTEIN_KINASE_ATP"/>
    <property type="match status" value="1"/>
</dbReference>
<keyword evidence="4" id="KW-0723">Serine/threonine-protein kinase</keyword>
<reference evidence="7" key="1">
    <citation type="submission" date="2021-01" db="EMBL/GenBank/DDBJ databases">
        <authorList>
            <person name="Corre E."/>
            <person name="Pelletier E."/>
            <person name="Niang G."/>
            <person name="Scheremetjew M."/>
            <person name="Finn R."/>
            <person name="Kale V."/>
            <person name="Holt S."/>
            <person name="Cochrane G."/>
            <person name="Meng A."/>
            <person name="Brown T."/>
            <person name="Cohen L."/>
        </authorList>
    </citation>
    <scope>NUCLEOTIDE SEQUENCE</scope>
    <source>
        <strain evidence="7">PLY182g</strain>
    </source>
</reference>
<dbReference type="AlphaFoldDB" id="A0A7S0LGX4"/>
<evidence type="ECO:0000313" key="7">
    <source>
        <dbReference type="EMBL" id="CAD8610016.1"/>
    </source>
</evidence>
<dbReference type="PROSITE" id="PS00108">
    <property type="entry name" value="PROTEIN_KINASE_ST"/>
    <property type="match status" value="1"/>
</dbReference>
<comment type="similarity">
    <text evidence="4">Belongs to the protein kinase superfamily.</text>
</comment>
<feature type="region of interest" description="Disordered" evidence="5">
    <location>
        <begin position="38"/>
        <end position="61"/>
    </location>
</feature>
<dbReference type="SUPFAM" id="SSF56112">
    <property type="entry name" value="Protein kinase-like (PK-like)"/>
    <property type="match status" value="1"/>
</dbReference>
<dbReference type="InterPro" id="IPR011009">
    <property type="entry name" value="Kinase-like_dom_sf"/>
</dbReference>
<dbReference type="PANTHER" id="PTHR44167">
    <property type="entry name" value="OVARIAN-SPECIFIC SERINE/THREONINE-PROTEIN KINASE LOK-RELATED"/>
    <property type="match status" value="1"/>
</dbReference>
<keyword evidence="4" id="KW-0418">Kinase</keyword>
<dbReference type="CDD" id="cd00180">
    <property type="entry name" value="PKc"/>
    <property type="match status" value="1"/>
</dbReference>
<dbReference type="Pfam" id="PF00069">
    <property type="entry name" value="Pkinase"/>
    <property type="match status" value="1"/>
</dbReference>
<keyword evidence="1 3" id="KW-0547">Nucleotide-binding</keyword>
<proteinExistence type="inferred from homology"/>
<feature type="compositionally biased region" description="Acidic residues" evidence="5">
    <location>
        <begin position="40"/>
        <end position="57"/>
    </location>
</feature>
<dbReference type="SMART" id="SM00220">
    <property type="entry name" value="S_TKc"/>
    <property type="match status" value="1"/>
</dbReference>
<evidence type="ECO:0000256" key="3">
    <source>
        <dbReference type="PROSITE-ProRule" id="PRU10141"/>
    </source>
</evidence>
<dbReference type="GO" id="GO:0005524">
    <property type="term" value="F:ATP binding"/>
    <property type="evidence" value="ECO:0007669"/>
    <property type="project" value="UniProtKB-UniRule"/>
</dbReference>
<dbReference type="GO" id="GO:0005737">
    <property type="term" value="C:cytoplasm"/>
    <property type="evidence" value="ECO:0007669"/>
    <property type="project" value="TreeGrafter"/>
</dbReference>
<evidence type="ECO:0000256" key="5">
    <source>
        <dbReference type="SAM" id="MobiDB-lite"/>
    </source>
</evidence>
<feature type="region of interest" description="Disordered" evidence="5">
    <location>
        <begin position="462"/>
        <end position="496"/>
    </location>
</feature>
<evidence type="ECO:0000256" key="1">
    <source>
        <dbReference type="ARBA" id="ARBA00022741"/>
    </source>
</evidence>
<dbReference type="Gene3D" id="3.30.200.20">
    <property type="entry name" value="Phosphorylase Kinase, domain 1"/>
    <property type="match status" value="1"/>
</dbReference>
<dbReference type="Gene3D" id="1.10.510.10">
    <property type="entry name" value="Transferase(Phosphotransferase) domain 1"/>
    <property type="match status" value="1"/>
</dbReference>
<evidence type="ECO:0000256" key="4">
    <source>
        <dbReference type="RuleBase" id="RU000304"/>
    </source>
</evidence>
<keyword evidence="2 3" id="KW-0067">ATP-binding</keyword>
<dbReference type="EMBL" id="HBEY01028216">
    <property type="protein sequence ID" value="CAD8610016.1"/>
    <property type="molecule type" value="Transcribed_RNA"/>
</dbReference>
<evidence type="ECO:0000259" key="6">
    <source>
        <dbReference type="PROSITE" id="PS50011"/>
    </source>
</evidence>
<organism evidence="7">
    <name type="scientific">Coccolithus braarudii</name>
    <dbReference type="NCBI Taxonomy" id="221442"/>
    <lineage>
        <taxon>Eukaryota</taxon>
        <taxon>Haptista</taxon>
        <taxon>Haptophyta</taxon>
        <taxon>Prymnesiophyceae</taxon>
        <taxon>Coccolithales</taxon>
        <taxon>Coccolithaceae</taxon>
        <taxon>Coccolithus</taxon>
    </lineage>
</organism>
<dbReference type="InterPro" id="IPR008271">
    <property type="entry name" value="Ser/Thr_kinase_AS"/>
</dbReference>
<gene>
    <name evidence="7" type="ORF">CPEL01642_LOCUS13394</name>
</gene>
<accession>A0A7S0LGX4</accession>
<dbReference type="InterPro" id="IPR017441">
    <property type="entry name" value="Protein_kinase_ATP_BS"/>
</dbReference>
<protein>
    <recommendedName>
        <fullName evidence="6">Protein kinase domain-containing protein</fullName>
    </recommendedName>
</protein>
<dbReference type="PROSITE" id="PS50011">
    <property type="entry name" value="PROTEIN_KINASE_DOM"/>
    <property type="match status" value="1"/>
</dbReference>
<feature type="domain" description="Protein kinase" evidence="6">
    <location>
        <begin position="8"/>
        <end position="304"/>
    </location>
</feature>
<feature type="region of interest" description="Disordered" evidence="5">
    <location>
        <begin position="179"/>
        <end position="205"/>
    </location>
</feature>
<dbReference type="GO" id="GO:0044773">
    <property type="term" value="P:mitotic DNA damage checkpoint signaling"/>
    <property type="evidence" value="ECO:0007669"/>
    <property type="project" value="TreeGrafter"/>
</dbReference>
<feature type="compositionally biased region" description="Low complexity" evidence="5">
    <location>
        <begin position="462"/>
        <end position="473"/>
    </location>
</feature>
<dbReference type="InterPro" id="IPR000719">
    <property type="entry name" value="Prot_kinase_dom"/>
</dbReference>
<dbReference type="GO" id="GO:0004674">
    <property type="term" value="F:protein serine/threonine kinase activity"/>
    <property type="evidence" value="ECO:0007669"/>
    <property type="project" value="UniProtKB-KW"/>
</dbReference>
<name>A0A7S0LGX4_9EUKA</name>